<accession>A0A977KUZ5</accession>
<dbReference type="AlphaFoldDB" id="A0A977KUZ5"/>
<name>A0A977KUZ5_9CYAN</name>
<evidence type="ECO:0000256" key="2">
    <source>
        <dbReference type="ARBA" id="ARBA00022705"/>
    </source>
</evidence>
<evidence type="ECO:0000313" key="3">
    <source>
        <dbReference type="EMBL" id="UXE58869.1"/>
    </source>
</evidence>
<dbReference type="Pfam" id="PF01446">
    <property type="entry name" value="Rep_1"/>
    <property type="match status" value="1"/>
</dbReference>
<keyword evidence="2" id="KW-0235">DNA replication</keyword>
<sequence length="343" mass="39763">MPDQLNIGQKSNVPIVSFIHQDGYTFLESLSEKDKPWDKHRKNADIISNYYKQGGMDSHAERVSLCSQLLEFKLVPDNKTGQQRLKLASAKFCRVRHCPICQWRRSLRWKAKAYENLPKVVTDYPDGRWIFLTLTMKNCELTDLRETLHHLNQSFRRLTQLKAFPGIGWIKSVEITRGRDGQSAHPHLHCLILLKDSYYKEDYLSKTDWIALWKQCLRVDYSPILDVKAVQAESSPVGLIAEILKYQCKESDLVADCDWFLEYVKQVHGTRAVGVGGVLRDYFRELEEEPEDLIGHDEESTEETEGPSLYFRWNRKIKKYVMVTATAIGIVCKIPEKGYDDTT</sequence>
<dbReference type="KEGG" id="wna:KA717_25685"/>
<dbReference type="EMBL" id="CP073041">
    <property type="protein sequence ID" value="UXE60392.1"/>
    <property type="molecule type" value="Genomic_DNA"/>
</dbReference>
<dbReference type="KEGG" id="wna:KA717_19420"/>
<dbReference type="EMBL" id="CP073041">
    <property type="protein sequence ID" value="UXE58869.1"/>
    <property type="molecule type" value="Genomic_DNA"/>
</dbReference>
<evidence type="ECO:0000313" key="6">
    <source>
        <dbReference type="EMBL" id="UXE64447.1"/>
    </source>
</evidence>
<dbReference type="EMBL" id="CP073041">
    <property type="protein sequence ID" value="UXE64447.1"/>
    <property type="molecule type" value="Genomic_DNA"/>
</dbReference>
<dbReference type="GO" id="GO:0003677">
    <property type="term" value="F:DNA binding"/>
    <property type="evidence" value="ECO:0007669"/>
    <property type="project" value="InterPro"/>
</dbReference>
<dbReference type="InterPro" id="IPR000989">
    <property type="entry name" value="Rep"/>
</dbReference>
<protein>
    <submittedName>
        <fullName evidence="5">Protein rep</fullName>
    </submittedName>
</protein>
<dbReference type="GO" id="GO:0006260">
    <property type="term" value="P:DNA replication"/>
    <property type="evidence" value="ECO:0007669"/>
    <property type="project" value="UniProtKB-KW"/>
</dbReference>
<dbReference type="KEGG" id="wna:KA717_33365"/>
<evidence type="ECO:0000313" key="5">
    <source>
        <dbReference type="EMBL" id="UXE60392.1"/>
    </source>
</evidence>
<gene>
    <name evidence="6" type="ORF">KA717_19420</name>
    <name evidence="3" type="ORF">KA717_23055</name>
    <name evidence="4" type="ORF">KA717_25685</name>
    <name evidence="5" type="ORF">KA717_33365</name>
</gene>
<comment type="similarity">
    <text evidence="1">Belongs to the Gram-positive plasmids replication protein type 1 family.</text>
</comment>
<dbReference type="KEGG" id="wna:KA717_23055"/>
<dbReference type="Proteomes" id="UP001065613">
    <property type="component" value="Chromosome"/>
</dbReference>
<evidence type="ECO:0000256" key="1">
    <source>
        <dbReference type="ARBA" id="ARBA00008909"/>
    </source>
</evidence>
<dbReference type="EMBL" id="CP073041">
    <property type="protein sequence ID" value="UXE59258.1"/>
    <property type="molecule type" value="Genomic_DNA"/>
</dbReference>
<proteinExistence type="inferred from homology"/>
<organism evidence="5">
    <name type="scientific">Woronichinia naegeliana WA131</name>
    <dbReference type="NCBI Taxonomy" id="2824559"/>
    <lineage>
        <taxon>Bacteria</taxon>
        <taxon>Bacillati</taxon>
        <taxon>Cyanobacteriota</taxon>
        <taxon>Cyanophyceae</taxon>
        <taxon>Synechococcales</taxon>
        <taxon>Coelosphaeriaceae</taxon>
        <taxon>Woronichinia</taxon>
    </lineage>
</organism>
<evidence type="ECO:0000313" key="4">
    <source>
        <dbReference type="EMBL" id="UXE59258.1"/>
    </source>
</evidence>
<reference evidence="5" key="1">
    <citation type="submission" date="2021-04" db="EMBL/GenBank/DDBJ databases">
        <title>Genome sequence of Woronichinia naegeliana from Washington state freshwater lake bloom.</title>
        <authorList>
            <person name="Dreher T.W."/>
        </authorList>
    </citation>
    <scope>NUCLEOTIDE SEQUENCE</scope>
    <source>
        <strain evidence="5">WA131</strain>
    </source>
</reference>